<evidence type="ECO:0000313" key="8">
    <source>
        <dbReference type="Proteomes" id="UP000001881"/>
    </source>
</evidence>
<dbReference type="InterPro" id="IPR024679">
    <property type="entry name" value="Ipi1_N"/>
</dbReference>
<evidence type="ECO:0000256" key="4">
    <source>
        <dbReference type="ARBA" id="ARBA00023242"/>
    </source>
</evidence>
<dbReference type="Pfam" id="PF12333">
    <property type="entry name" value="Ipi1_N"/>
    <property type="match status" value="1"/>
</dbReference>
<keyword evidence="5" id="KW-0690">Ribosome biogenesis</keyword>
<dbReference type="eggNOG" id="KOG2149">
    <property type="taxonomic scope" value="Eukaryota"/>
</dbReference>
<dbReference type="STRING" id="771870.F7VUY8"/>
<comment type="subunit">
    <text evidence="5">Component of the RIX1 complex.</text>
</comment>
<dbReference type="HOGENOM" id="CLU_050252_2_0_1"/>
<dbReference type="InterPro" id="IPR016024">
    <property type="entry name" value="ARM-type_fold"/>
</dbReference>
<dbReference type="SUPFAM" id="SSF48371">
    <property type="entry name" value="ARM repeat"/>
    <property type="match status" value="1"/>
</dbReference>
<keyword evidence="4 5" id="KW-0539">Nucleus</keyword>
<dbReference type="InParanoid" id="F7VUY8"/>
<sequence length="377" mass="41747">MGSSDKKKREKKKDFNKAKLKVGKAKAKAANFTDTSFKSKCWSSLISLLLIDTLANYIPAIVVNQHTLAALDGVDLVGLFKQHLNQAINSKSDKLRQEALVQLTKDLSSKPIFNPVGVPNLLTKLLPLITDSVANVRTNFLKLLRALPPSDVAPHVEKILMYIRGGMTHLSTDIRSDTLSVLEWLIEVCPDETVSCPGGWLKTLNSFSSMLGWNPSVASTLSVKGWTSATKTSLNKVSKKNGEAQAKQITILAKFLEAGFRPETPLPYDEQRYWDSIYRMPTIPNPFAYLNLWGAQRDEDGEMYPDRISRVQVFERKWRAAIKTGVMGAKQEGGVIGRAASVLDKVLRTSAAADGEGVRKMVVEEQETVEEVEEVEA</sequence>
<dbReference type="AlphaFoldDB" id="F7VUY8"/>
<comment type="caution">
    <text evidence="7">The sequence shown here is derived from an EMBL/GenBank/DDBJ whole genome shotgun (WGS) entry which is preliminary data.</text>
</comment>
<feature type="domain" description="Pre-rRNA-processing protein Ipi1 N-terminal" evidence="6">
    <location>
        <begin position="151"/>
        <end position="256"/>
    </location>
</feature>
<name>F7VUY8_SORMK</name>
<keyword evidence="5" id="KW-0698">rRNA processing</keyword>
<evidence type="ECO:0000256" key="1">
    <source>
        <dbReference type="ARBA" id="ARBA00002355"/>
    </source>
</evidence>
<protein>
    <recommendedName>
        <fullName evidence="5">Pre-rRNA-processing protein</fullName>
    </recommendedName>
</protein>
<organism evidence="7 8">
    <name type="scientific">Sordaria macrospora (strain ATCC MYA-333 / DSM 997 / K(L3346) / K-hell)</name>
    <dbReference type="NCBI Taxonomy" id="771870"/>
    <lineage>
        <taxon>Eukaryota</taxon>
        <taxon>Fungi</taxon>
        <taxon>Dikarya</taxon>
        <taxon>Ascomycota</taxon>
        <taxon>Pezizomycotina</taxon>
        <taxon>Sordariomycetes</taxon>
        <taxon>Sordariomycetidae</taxon>
        <taxon>Sordariales</taxon>
        <taxon>Sordariaceae</taxon>
        <taxon>Sordaria</taxon>
    </lineage>
</organism>
<keyword evidence="8" id="KW-1185">Reference proteome</keyword>
<evidence type="ECO:0000256" key="3">
    <source>
        <dbReference type="ARBA" id="ARBA00006427"/>
    </source>
</evidence>
<dbReference type="EMBL" id="CABT02000008">
    <property type="protein sequence ID" value="CCC09334.1"/>
    <property type="molecule type" value="Genomic_DNA"/>
</dbReference>
<dbReference type="OrthoDB" id="361362at2759"/>
<proteinExistence type="inferred from homology"/>
<evidence type="ECO:0000259" key="6">
    <source>
        <dbReference type="Pfam" id="PF12333"/>
    </source>
</evidence>
<accession>F7VUY8</accession>
<evidence type="ECO:0000256" key="2">
    <source>
        <dbReference type="ARBA" id="ARBA00004123"/>
    </source>
</evidence>
<comment type="function">
    <text evidence="1 5">Component of the RIX1 complex required for processing of ITS2 sequences from 35S pre-rRNA.</text>
</comment>
<gene>
    <name evidence="7" type="ORF">SMAC_05250</name>
</gene>
<comment type="similarity">
    <text evidence="3 5">Belongs to the IPI1/TEX10 family.</text>
</comment>
<evidence type="ECO:0000256" key="5">
    <source>
        <dbReference type="RuleBase" id="RU368021"/>
    </source>
</evidence>
<evidence type="ECO:0000313" key="7">
    <source>
        <dbReference type="EMBL" id="CCC09334.1"/>
    </source>
</evidence>
<comment type="subcellular location">
    <subcellularLocation>
        <location evidence="2 5">Nucleus</location>
    </subcellularLocation>
</comment>
<dbReference type="GO" id="GO:0120330">
    <property type="term" value="C:rixosome complex"/>
    <property type="evidence" value="ECO:0007669"/>
    <property type="project" value="UniProtKB-UniRule"/>
</dbReference>
<dbReference type="OMA" id="CAGGWVK"/>
<dbReference type="PANTHER" id="PTHR16056:SF2">
    <property type="entry name" value="TESTIS-EXPRESSED PROTEIN 10"/>
    <property type="match status" value="1"/>
</dbReference>
<dbReference type="Proteomes" id="UP000001881">
    <property type="component" value="Unassembled WGS sequence"/>
</dbReference>
<dbReference type="Gene3D" id="1.25.10.10">
    <property type="entry name" value="Leucine-rich Repeat Variant"/>
    <property type="match status" value="1"/>
</dbReference>
<dbReference type="VEuPathDB" id="FungiDB:SMAC_05250"/>
<dbReference type="PANTHER" id="PTHR16056">
    <property type="entry name" value="REGULATOR OF MICROTUBULE DYNAMICS PROTEIN"/>
    <property type="match status" value="1"/>
</dbReference>
<dbReference type="FunCoup" id="F7VUY8">
    <property type="interactions" value="212"/>
</dbReference>
<dbReference type="GO" id="GO:0006364">
    <property type="term" value="P:rRNA processing"/>
    <property type="evidence" value="ECO:0007669"/>
    <property type="project" value="UniProtKB-UniRule"/>
</dbReference>
<dbReference type="GO" id="GO:0005634">
    <property type="term" value="C:nucleus"/>
    <property type="evidence" value="ECO:0007669"/>
    <property type="project" value="UniProtKB-SubCell"/>
</dbReference>
<dbReference type="InterPro" id="IPR011989">
    <property type="entry name" value="ARM-like"/>
</dbReference>
<reference evidence="7 8" key="1">
    <citation type="journal article" date="2010" name="PLoS Genet.">
        <title>De novo assembly of a 40 Mb eukaryotic genome from short sequence reads: Sordaria macrospora, a model organism for fungal morphogenesis.</title>
        <authorList>
            <person name="Nowrousian M."/>
            <person name="Stajich J."/>
            <person name="Chu M."/>
            <person name="Engh I."/>
            <person name="Espagne E."/>
            <person name="Halliday K."/>
            <person name="Kamerewerd J."/>
            <person name="Kempken F."/>
            <person name="Knab B."/>
            <person name="Kuo H.C."/>
            <person name="Osiewacz H.D."/>
            <person name="Poeggeler S."/>
            <person name="Read N."/>
            <person name="Seiler S."/>
            <person name="Smith K."/>
            <person name="Zickler D."/>
            <person name="Kueck U."/>
            <person name="Freitag M."/>
        </authorList>
    </citation>
    <scope>NUCLEOTIDE SEQUENCE [LARGE SCALE GENOMIC DNA]</scope>
    <source>
        <strain evidence="8">ATCC MYA-333 / DSM 997 / K(L3346) / K-hell</strain>
        <tissue evidence="7">Mycelium</tissue>
    </source>
</reference>